<dbReference type="Pfam" id="PF03544">
    <property type="entry name" value="TonB_C"/>
    <property type="match status" value="1"/>
</dbReference>
<dbReference type="AlphaFoldDB" id="A0A7C1VX24"/>
<evidence type="ECO:0000256" key="2">
    <source>
        <dbReference type="SAM" id="Phobius"/>
    </source>
</evidence>
<protein>
    <submittedName>
        <fullName evidence="4">Energy transducer TonB</fullName>
    </submittedName>
</protein>
<keyword evidence="2" id="KW-0812">Transmembrane</keyword>
<keyword evidence="2" id="KW-1133">Transmembrane helix</keyword>
<accession>A0A7C1VX24</accession>
<feature type="domain" description="TonB C-terminal" evidence="3">
    <location>
        <begin position="186"/>
        <end position="267"/>
    </location>
</feature>
<feature type="transmembrane region" description="Helical" evidence="2">
    <location>
        <begin position="21"/>
        <end position="41"/>
    </location>
</feature>
<dbReference type="Gene3D" id="3.30.1150.10">
    <property type="match status" value="1"/>
</dbReference>
<dbReference type="EMBL" id="DRHY01000142">
    <property type="protein sequence ID" value="HEC73999.1"/>
    <property type="molecule type" value="Genomic_DNA"/>
</dbReference>
<sequence length="267" mass="29216">MPSINSTQIAYFGSAKLEKRLNWSALSFTGVIHVAVVAALFSQWEAHPMSPVAERTMAIQLVQLPQKVVEPVSASKPPPEIIKPESIPEKPQVKKTVVETKPVKKPEVKKQEYARKRVEEPQKKPKVEKPVVAEKPNKPVAKSEPVIKKQPVKETQTAAAATVIPSTAKPAKKNSPLQSSEVADKTNVKAYLPIEKKAPDYPRAAIRKGLQGDCTVAYSVDKQGHVQSPKIVGECHPLFARPSIAAAEQFLYAPKMVNGHPVVVKQV</sequence>
<dbReference type="InterPro" id="IPR051045">
    <property type="entry name" value="TonB-dependent_transducer"/>
</dbReference>
<organism evidence="4">
    <name type="scientific">Methylophaga aminisulfidivorans</name>
    <dbReference type="NCBI Taxonomy" id="230105"/>
    <lineage>
        <taxon>Bacteria</taxon>
        <taxon>Pseudomonadati</taxon>
        <taxon>Pseudomonadota</taxon>
        <taxon>Gammaproteobacteria</taxon>
        <taxon>Thiotrichales</taxon>
        <taxon>Piscirickettsiaceae</taxon>
        <taxon>Methylophaga</taxon>
    </lineage>
</organism>
<dbReference type="SUPFAM" id="SSF74653">
    <property type="entry name" value="TolA/TonB C-terminal domain"/>
    <property type="match status" value="1"/>
</dbReference>
<proteinExistence type="predicted"/>
<dbReference type="PANTHER" id="PTHR33446">
    <property type="entry name" value="PROTEIN TONB-RELATED"/>
    <property type="match status" value="1"/>
</dbReference>
<feature type="compositionally biased region" description="Basic and acidic residues" evidence="1">
    <location>
        <begin position="82"/>
        <end position="131"/>
    </location>
</feature>
<name>A0A7C1VX24_9GAMM</name>
<feature type="non-terminal residue" evidence="4">
    <location>
        <position position="267"/>
    </location>
</feature>
<dbReference type="Proteomes" id="UP000886384">
    <property type="component" value="Unassembled WGS sequence"/>
</dbReference>
<gene>
    <name evidence="4" type="ORF">ENI26_06450</name>
</gene>
<feature type="region of interest" description="Disordered" evidence="1">
    <location>
        <begin position="73"/>
        <end position="131"/>
    </location>
</feature>
<reference evidence="4" key="1">
    <citation type="journal article" date="2020" name="mSystems">
        <title>Genome- and Community-Level Interaction Insights into Carbon Utilization and Element Cycling Functions of Hydrothermarchaeota in Hydrothermal Sediment.</title>
        <authorList>
            <person name="Zhou Z."/>
            <person name="Liu Y."/>
            <person name="Xu W."/>
            <person name="Pan J."/>
            <person name="Luo Z.H."/>
            <person name="Li M."/>
        </authorList>
    </citation>
    <scope>NUCLEOTIDE SEQUENCE [LARGE SCALE GENOMIC DNA]</scope>
    <source>
        <strain evidence="4">HyVt-380</strain>
    </source>
</reference>
<dbReference type="InterPro" id="IPR037682">
    <property type="entry name" value="TonB_C"/>
</dbReference>
<evidence type="ECO:0000256" key="1">
    <source>
        <dbReference type="SAM" id="MobiDB-lite"/>
    </source>
</evidence>
<evidence type="ECO:0000313" key="4">
    <source>
        <dbReference type="EMBL" id="HEC73999.1"/>
    </source>
</evidence>
<keyword evidence="2" id="KW-0472">Membrane</keyword>
<comment type="caution">
    <text evidence="4">The sequence shown here is derived from an EMBL/GenBank/DDBJ whole genome shotgun (WGS) entry which is preliminary data.</text>
</comment>
<dbReference type="PROSITE" id="PS52015">
    <property type="entry name" value="TONB_CTD"/>
    <property type="match status" value="1"/>
</dbReference>
<dbReference type="GO" id="GO:0055085">
    <property type="term" value="P:transmembrane transport"/>
    <property type="evidence" value="ECO:0007669"/>
    <property type="project" value="InterPro"/>
</dbReference>
<evidence type="ECO:0000259" key="3">
    <source>
        <dbReference type="PROSITE" id="PS52015"/>
    </source>
</evidence>